<reference evidence="9 10" key="1">
    <citation type="journal article" date="2017" name="Int. J. Syst. Evol. Microbiol.">
        <title>Rouxiella badensis sp. nov. and Rouxiella silvae sp. nov. isolated from peat bog soil in Germany and emendation of the genus description.</title>
        <authorList>
            <person name="Le Fleche-Mateos A."/>
            <person name="Kugler J.H."/>
            <person name="Hansen S.H."/>
            <person name="Syldatk C."/>
            <person name="Hausmann R."/>
            <person name="Lomprez F."/>
            <person name="Vandenbogaert M."/>
            <person name="Manuguerra J.C."/>
            <person name="Grimont P.A."/>
        </authorList>
    </citation>
    <scope>NUCLEOTIDE SEQUENCE [LARGE SCALE GENOMIC DNA]</scope>
    <source>
        <strain evidence="9 10">DSM 100043</strain>
    </source>
</reference>
<dbReference type="CDD" id="cd00567">
    <property type="entry name" value="ACAD"/>
    <property type="match status" value="1"/>
</dbReference>
<gene>
    <name evidence="9" type="ORF">BS640_07165</name>
</gene>
<accession>A0A1X0WH43</accession>
<dbReference type="STRING" id="1646377.BS640_07165"/>
<evidence type="ECO:0000259" key="8">
    <source>
        <dbReference type="Pfam" id="PF02771"/>
    </source>
</evidence>
<proteinExistence type="inferred from homology"/>
<comment type="caution">
    <text evidence="9">The sequence shown here is derived from an EMBL/GenBank/DDBJ whole genome shotgun (WGS) entry which is preliminary data.</text>
</comment>
<dbReference type="GO" id="GO:0050660">
    <property type="term" value="F:flavin adenine dinucleotide binding"/>
    <property type="evidence" value="ECO:0007669"/>
    <property type="project" value="InterPro"/>
</dbReference>
<dbReference type="Pfam" id="PF02770">
    <property type="entry name" value="Acyl-CoA_dh_M"/>
    <property type="match status" value="1"/>
</dbReference>
<dbReference type="InterPro" id="IPR046373">
    <property type="entry name" value="Acyl-CoA_Oxase/DH_mid-dom_sf"/>
</dbReference>
<dbReference type="InterPro" id="IPR009100">
    <property type="entry name" value="AcylCoA_DH/oxidase_NM_dom_sf"/>
</dbReference>
<dbReference type="Gene3D" id="1.20.140.10">
    <property type="entry name" value="Butyryl-CoA Dehydrogenase, subunit A, domain 3"/>
    <property type="match status" value="1"/>
</dbReference>
<evidence type="ECO:0000313" key="9">
    <source>
        <dbReference type="EMBL" id="ORJ26106.1"/>
    </source>
</evidence>
<name>A0A1X0WH43_9GAMM</name>
<dbReference type="InterPro" id="IPR009075">
    <property type="entry name" value="AcylCo_DH/oxidase_C"/>
</dbReference>
<dbReference type="GO" id="GO:0003995">
    <property type="term" value="F:acyl-CoA dehydrogenase activity"/>
    <property type="evidence" value="ECO:0007669"/>
    <property type="project" value="TreeGrafter"/>
</dbReference>
<dbReference type="InterPro" id="IPR037069">
    <property type="entry name" value="AcylCoA_DH/ox_N_sf"/>
</dbReference>
<dbReference type="AlphaFoldDB" id="A0A1X0WH43"/>
<comment type="cofactor">
    <cofactor evidence="1 5">
        <name>FAD</name>
        <dbReference type="ChEBI" id="CHEBI:57692"/>
    </cofactor>
</comment>
<dbReference type="InterPro" id="IPR036250">
    <property type="entry name" value="AcylCo_DH-like_C"/>
</dbReference>
<evidence type="ECO:0000259" key="7">
    <source>
        <dbReference type="Pfam" id="PF02770"/>
    </source>
</evidence>
<dbReference type="SUPFAM" id="SSF56645">
    <property type="entry name" value="Acyl-CoA dehydrogenase NM domain-like"/>
    <property type="match status" value="1"/>
</dbReference>
<keyword evidence="10" id="KW-1185">Reference proteome</keyword>
<evidence type="ECO:0008006" key="11">
    <source>
        <dbReference type="Google" id="ProtNLM"/>
    </source>
</evidence>
<dbReference type="RefSeq" id="WP_017492603.1">
    <property type="nucleotide sequence ID" value="NZ_CAUQAZ010000034.1"/>
</dbReference>
<dbReference type="InterPro" id="IPR013786">
    <property type="entry name" value="AcylCoA_DH/ox_N"/>
</dbReference>
<comment type="similarity">
    <text evidence="2 5">Belongs to the acyl-CoA dehydrogenase family.</text>
</comment>
<dbReference type="InterPro" id="IPR006091">
    <property type="entry name" value="Acyl-CoA_Oxase/DH_mid-dom"/>
</dbReference>
<keyword evidence="5" id="KW-0560">Oxidoreductase</keyword>
<dbReference type="Gene3D" id="1.10.540.10">
    <property type="entry name" value="Acyl-CoA dehydrogenase/oxidase, N-terminal domain"/>
    <property type="match status" value="1"/>
</dbReference>
<dbReference type="Gene3D" id="2.40.110.10">
    <property type="entry name" value="Butyryl-CoA Dehydrogenase, subunit A, domain 2"/>
    <property type="match status" value="1"/>
</dbReference>
<organism evidence="9 10">
    <name type="scientific">Rouxiella badensis</name>
    <dbReference type="NCBI Taxonomy" id="1646377"/>
    <lineage>
        <taxon>Bacteria</taxon>
        <taxon>Pseudomonadati</taxon>
        <taxon>Pseudomonadota</taxon>
        <taxon>Gammaproteobacteria</taxon>
        <taxon>Enterobacterales</taxon>
        <taxon>Yersiniaceae</taxon>
        <taxon>Rouxiella</taxon>
    </lineage>
</organism>
<evidence type="ECO:0000256" key="4">
    <source>
        <dbReference type="ARBA" id="ARBA00022827"/>
    </source>
</evidence>
<dbReference type="GO" id="GO:0005886">
    <property type="term" value="C:plasma membrane"/>
    <property type="evidence" value="ECO:0007669"/>
    <property type="project" value="TreeGrafter"/>
</dbReference>
<evidence type="ECO:0000259" key="6">
    <source>
        <dbReference type="Pfam" id="PF00441"/>
    </source>
</evidence>
<evidence type="ECO:0000256" key="5">
    <source>
        <dbReference type="RuleBase" id="RU362125"/>
    </source>
</evidence>
<evidence type="ECO:0000256" key="3">
    <source>
        <dbReference type="ARBA" id="ARBA00022630"/>
    </source>
</evidence>
<dbReference type="Pfam" id="PF00441">
    <property type="entry name" value="Acyl-CoA_dh_1"/>
    <property type="match status" value="1"/>
</dbReference>
<dbReference type="Proteomes" id="UP000192536">
    <property type="component" value="Unassembled WGS sequence"/>
</dbReference>
<keyword evidence="3 5" id="KW-0285">Flavoprotein</keyword>
<dbReference type="PANTHER" id="PTHR43884">
    <property type="entry name" value="ACYL-COA DEHYDROGENASE"/>
    <property type="match status" value="1"/>
</dbReference>
<protein>
    <recommendedName>
        <fullName evidence="11">Acyl-CoA dehydrogenase</fullName>
    </recommendedName>
</protein>
<dbReference type="SUPFAM" id="SSF47203">
    <property type="entry name" value="Acyl-CoA dehydrogenase C-terminal domain-like"/>
    <property type="match status" value="1"/>
</dbReference>
<evidence type="ECO:0000256" key="1">
    <source>
        <dbReference type="ARBA" id="ARBA00001974"/>
    </source>
</evidence>
<feature type="domain" description="Acyl-CoA dehydrogenase/oxidase C-terminal" evidence="6">
    <location>
        <begin position="232"/>
        <end position="379"/>
    </location>
</feature>
<evidence type="ECO:0000313" key="10">
    <source>
        <dbReference type="Proteomes" id="UP000192536"/>
    </source>
</evidence>
<dbReference type="Pfam" id="PF02771">
    <property type="entry name" value="Acyl-CoA_dh_N"/>
    <property type="match status" value="1"/>
</dbReference>
<keyword evidence="4 5" id="KW-0274">FAD</keyword>
<evidence type="ECO:0000256" key="2">
    <source>
        <dbReference type="ARBA" id="ARBA00009347"/>
    </source>
</evidence>
<dbReference type="PANTHER" id="PTHR43884:SF19">
    <property type="entry name" value="ACYL-COA DEHYDROGENASE FADE4-RELATED"/>
    <property type="match status" value="1"/>
</dbReference>
<feature type="domain" description="Acyl-CoA dehydrogenase/oxidase N-terminal" evidence="8">
    <location>
        <begin position="29"/>
        <end position="117"/>
    </location>
</feature>
<dbReference type="EMBL" id="MRWE01000009">
    <property type="protein sequence ID" value="ORJ26106.1"/>
    <property type="molecule type" value="Genomic_DNA"/>
</dbReference>
<sequence length="567" mass="62456">MKSLYDLTLDYERFFGDPADEKNTFSFKRARQYDINSTFPEEFIRELNAWGLSEYYVPEAFGGNLKGYDELFNLIRLTSRRDLTAAIGHGKTMLGAICVWVGGSDTQRARLAESILRQDQVSLALTEHPHGSDISATDTLCSETEDGYLLNGEKYLINNARRSASLTVFARTSAKNNARDFSLFMVEKAGLPENALSYEPKLLTHGIKGADISGVRFHNAPLPASSLVGQIGQGLEIMLCGFQISRTLCTALSCGAGESALRLAYRYAEQRRVYHSSLSQLANIRRRLSDSAADLLIADLVGLFSSRAINVLPQQMSTISAAAKAYVPASIETMVDGLVDVLGARAYLEDDGEFGHFSKLQRDCRLVSLFDGNTVVNLQALVVQLPVLARQRRRPISQQEMPALLDVLFSIDAPLEALKPEQLKLSGKGHDFIVQGLFDVQRQLTDVEGLSATVQQKLSAQVSELLIQLALLDDFFLSQTPSKQISAQSFAMAENYTRIFAGACCIQAFISSHRHLAAHWKDGKALCACLARLVGTPAEYAEPLMQQVQTSIEQHQLISFFPLPLAG</sequence>
<feature type="domain" description="Acyl-CoA oxidase/dehydrogenase middle" evidence="7">
    <location>
        <begin position="123"/>
        <end position="219"/>
    </location>
</feature>